<feature type="compositionally biased region" description="Basic residues" evidence="1">
    <location>
        <begin position="381"/>
        <end position="395"/>
    </location>
</feature>
<feature type="region of interest" description="Disordered" evidence="1">
    <location>
        <begin position="283"/>
        <end position="446"/>
    </location>
</feature>
<feature type="compositionally biased region" description="Low complexity" evidence="1">
    <location>
        <begin position="324"/>
        <end position="333"/>
    </location>
</feature>
<reference evidence="4 5" key="1">
    <citation type="journal article" date="2023" name="Arcadia Sci">
        <title>De novo assembly of a long-read Amblyomma americanum tick genome.</title>
        <authorList>
            <person name="Chou S."/>
            <person name="Poskanzer K.E."/>
            <person name="Rollins M."/>
            <person name="Thuy-Boun P.S."/>
        </authorList>
    </citation>
    <scope>NUCLEOTIDE SEQUENCE [LARGE SCALE GENOMIC DNA]</scope>
    <source>
        <strain evidence="4">F_SG_1</strain>
        <tissue evidence="4">Salivary glands</tissue>
    </source>
</reference>
<keyword evidence="5" id="KW-1185">Reference proteome</keyword>
<evidence type="ECO:0000256" key="1">
    <source>
        <dbReference type="SAM" id="MobiDB-lite"/>
    </source>
</evidence>
<proteinExistence type="predicted"/>
<evidence type="ECO:0000259" key="3">
    <source>
        <dbReference type="PROSITE" id="PS50184"/>
    </source>
</evidence>
<gene>
    <name evidence="4" type="ORF">V5799_014957</name>
</gene>
<feature type="compositionally biased region" description="Low complexity" evidence="1">
    <location>
        <begin position="340"/>
        <end position="352"/>
    </location>
</feature>
<sequence>MCFLPSHVCLHPDGLPLPGGCVDRRGSPVEHGDRYTPEGKDPCEQCTCQRGRPDSCSITSCYPPAHCHQPYLRGSGECCDYACNGTTLGSPDGADVQSATTLGLRMVASTVASFLIVALLLFMIHRLRKRRLLVMIRRLNGCRAAASLEEACLARQLALEEQGVGFLGAFCPDPPPPYTFWKPPEAYVPPGEAPPPYDAPPVLLDRHQQDVVPTPVEPLHRVASATPPLLCGGSSTSSEVGEPPQQQRAIRSDAYYEDGLRHVTVVLVGDQAARRRLSHCEPSARRLVQDGDKRLSLQAPPPNQNNNVYPDPTSWAGEEEEGGSETTSSCTASADDRQGAFSPTSSESSASADVPEVRQASQPATVADPPKARHSLDRTLQRLKRFSLPKRKTSKKASTTGASSSAEGIATSCCLGHSSGMESDNSRTRGTKASNSGPQEEQELPANYGACERLSAPTEAQHPSSTHQDVGAVSVVGKPARKKAGKRKLFSLPSWDGSVLRRAPEGNGEAHDPPGTQVVLESAVPVVGMVKDGTRPCSLDLPPATSTPRNHSSACPVVITVKCRPVRTEPASAVSDQQKESPCSSSSTSSKTDRQRMAEFAGADPMTNGSVTVQPYAEAVHTIPRQSVARQVARLEAQGFRPPDASCATHMHSRSASHDSRCQERMHCKPREGQSFPQPGPF</sequence>
<name>A0AAQ4E1I8_AMBAM</name>
<feature type="region of interest" description="Disordered" evidence="1">
    <location>
        <begin position="225"/>
        <end position="248"/>
    </location>
</feature>
<feature type="region of interest" description="Disordered" evidence="1">
    <location>
        <begin position="570"/>
        <end position="595"/>
    </location>
</feature>
<dbReference type="InterPro" id="IPR042378">
    <property type="entry name" value="IDD"/>
</dbReference>
<keyword evidence="2" id="KW-1133">Transmembrane helix</keyword>
<feature type="domain" description="VWFC" evidence="3">
    <location>
        <begin position="19"/>
        <end position="84"/>
    </location>
</feature>
<dbReference type="PROSITE" id="PS50184">
    <property type="entry name" value="VWFC_2"/>
    <property type="match status" value="1"/>
</dbReference>
<dbReference type="AlphaFoldDB" id="A0AAQ4E1I8"/>
<dbReference type="Proteomes" id="UP001321473">
    <property type="component" value="Unassembled WGS sequence"/>
</dbReference>
<feature type="transmembrane region" description="Helical" evidence="2">
    <location>
        <begin position="102"/>
        <end position="124"/>
    </location>
</feature>
<keyword evidence="2" id="KW-0812">Transmembrane</keyword>
<dbReference type="PANTHER" id="PTHR15256:SF6">
    <property type="entry name" value="INTEGRAL MEMBRANE PROTEIN DGCR2_IDD"/>
    <property type="match status" value="1"/>
</dbReference>
<evidence type="ECO:0000313" key="4">
    <source>
        <dbReference type="EMBL" id="KAK8768578.1"/>
    </source>
</evidence>
<feature type="compositionally biased region" description="Low complexity" evidence="1">
    <location>
        <begin position="396"/>
        <end position="412"/>
    </location>
</feature>
<dbReference type="EMBL" id="JARKHS020023744">
    <property type="protein sequence ID" value="KAK8768578.1"/>
    <property type="molecule type" value="Genomic_DNA"/>
</dbReference>
<dbReference type="PANTHER" id="PTHR15256">
    <property type="entry name" value="INTEGRAL MEMBRANE PROTEIN DGCR2/IDD"/>
    <property type="match status" value="1"/>
</dbReference>
<feature type="compositionally biased region" description="Basic and acidic residues" evidence="1">
    <location>
        <begin position="370"/>
        <end position="380"/>
    </location>
</feature>
<accession>A0AAQ4E1I8</accession>
<protein>
    <recommendedName>
        <fullName evidence="3">VWFC domain-containing protein</fullName>
    </recommendedName>
</protein>
<feature type="compositionally biased region" description="Polar residues" evidence="1">
    <location>
        <begin position="233"/>
        <end position="248"/>
    </location>
</feature>
<dbReference type="GO" id="GO:0016020">
    <property type="term" value="C:membrane"/>
    <property type="evidence" value="ECO:0007669"/>
    <property type="project" value="TreeGrafter"/>
</dbReference>
<evidence type="ECO:0000313" key="5">
    <source>
        <dbReference type="Proteomes" id="UP001321473"/>
    </source>
</evidence>
<feature type="compositionally biased region" description="Basic and acidic residues" evidence="1">
    <location>
        <begin position="656"/>
        <end position="672"/>
    </location>
</feature>
<evidence type="ECO:0000256" key="2">
    <source>
        <dbReference type="SAM" id="Phobius"/>
    </source>
</evidence>
<comment type="caution">
    <text evidence="4">The sequence shown here is derived from an EMBL/GenBank/DDBJ whole genome shotgun (WGS) entry which is preliminary data.</text>
</comment>
<feature type="compositionally biased region" description="Low complexity" evidence="1">
    <location>
        <begin position="580"/>
        <end position="590"/>
    </location>
</feature>
<dbReference type="InterPro" id="IPR001007">
    <property type="entry name" value="VWF_dom"/>
</dbReference>
<keyword evidence="2" id="KW-0472">Membrane</keyword>
<organism evidence="4 5">
    <name type="scientific">Amblyomma americanum</name>
    <name type="common">Lone star tick</name>
    <dbReference type="NCBI Taxonomy" id="6943"/>
    <lineage>
        <taxon>Eukaryota</taxon>
        <taxon>Metazoa</taxon>
        <taxon>Ecdysozoa</taxon>
        <taxon>Arthropoda</taxon>
        <taxon>Chelicerata</taxon>
        <taxon>Arachnida</taxon>
        <taxon>Acari</taxon>
        <taxon>Parasitiformes</taxon>
        <taxon>Ixodida</taxon>
        <taxon>Ixodoidea</taxon>
        <taxon>Ixodidae</taxon>
        <taxon>Amblyomminae</taxon>
        <taxon>Amblyomma</taxon>
    </lineage>
</organism>
<feature type="region of interest" description="Disordered" evidence="1">
    <location>
        <begin position="641"/>
        <end position="682"/>
    </location>
</feature>
<feature type="compositionally biased region" description="Basic and acidic residues" evidence="1">
    <location>
        <begin position="283"/>
        <end position="295"/>
    </location>
</feature>